<evidence type="ECO:0000256" key="2">
    <source>
        <dbReference type="SAM" id="SignalP"/>
    </source>
</evidence>
<reference evidence="3 4" key="1">
    <citation type="submission" date="2019-08" db="EMBL/GenBank/DDBJ databases">
        <title>Complete genome sequence of Candidatus Uab amorphum.</title>
        <authorList>
            <person name="Shiratori T."/>
            <person name="Suzuki S."/>
            <person name="Kakizawa Y."/>
            <person name="Ishida K."/>
        </authorList>
    </citation>
    <scope>NUCLEOTIDE SEQUENCE [LARGE SCALE GENOMIC DNA]</scope>
    <source>
        <strain evidence="3 4">SRT547</strain>
    </source>
</reference>
<sequence>MNKKFLLLVLCCCMSFCFAKETLLLNFENNFSSIPKQRIEHLISSVAKDQFHIVNGDPQLAQSEIVITMGDTFYAKKIIAQFELDQLGSEGFIIRTQQIDGKHVIAVRGNMNTEKNVCASSKVNIGLLYGVYSLLEEMGFGFLHPLEPTLPQKLNIPRQIDTQQKPYWPIRAWHLHTQHPLELTDMLNGWGPQGPEDRVGWESTLPEWDVFLEWMIANKQNRVEWVLLMASSWQQFADSRERQERLKILVEMGHNWGIAVGVDAPIILRQQHSWLMVRQVDGTEIQQIHNAIDWLHQAGFDYFEVEMGFSEFTHPTSEKMLSWMNAASMYAQNTYGKRTYVKIHCSQHQKAEGYKDPETGEDINFNFLPYYCDQSMGVLPHTVQFYSLTDPAPTYNGKDFSEIRRYMQMEAGRREVLWYPETAYWVSFDINVPIFLPIYAERRFFDLRLIAQDELDGKMGRGAHAGSRIQGQVNFSSGWEWGYWLNDVVTARTSWDPMIEEKNHDVALAKMLQKILAPLGDGSHSATHTIIRLIKAQADLLIFGKVNGKSPKSIEKRNGTAYIQGYDTWMDMSNLTDAVVVCPKKKGLIDMRNPIDDPPYDAEVKPVLRAMDERFNALADEFAMVRGSVSPSGQKIYDELNDAIRITALRARQVHNLYETVDEIMDNAWSGELGKAPQRLAEARRCLDKAKVVVRRQEQRYRVDLHRIAGWRYNPTAYHYGYLWTAHSLVYWWRDEGKAVDQPASPGYLNFIDPVDVANGEGEWVIDDDIPIIGGLNITQLRKELIKAFGNDSFLKELLTRPKEEPQYPQNNLRSRPEWCQEW</sequence>
<dbReference type="InterPro" id="IPR029018">
    <property type="entry name" value="Hex-like_dom2"/>
</dbReference>
<protein>
    <recommendedName>
        <fullName evidence="5">Alpha glucuronidase N-terminal domain-containing protein</fullName>
    </recommendedName>
</protein>
<feature type="chain" id="PRO_5024983676" description="Alpha glucuronidase N-terminal domain-containing protein" evidence="2">
    <location>
        <begin position="20"/>
        <end position="823"/>
    </location>
</feature>
<name>A0A5S9IJ08_UABAM</name>
<evidence type="ECO:0000256" key="1">
    <source>
        <dbReference type="ARBA" id="ARBA00022801"/>
    </source>
</evidence>
<organism evidence="3 4">
    <name type="scientific">Uabimicrobium amorphum</name>
    <dbReference type="NCBI Taxonomy" id="2596890"/>
    <lineage>
        <taxon>Bacteria</taxon>
        <taxon>Pseudomonadati</taxon>
        <taxon>Planctomycetota</taxon>
        <taxon>Candidatus Uabimicrobiia</taxon>
        <taxon>Candidatus Uabimicrobiales</taxon>
        <taxon>Candidatus Uabimicrobiaceae</taxon>
        <taxon>Candidatus Uabimicrobium</taxon>
    </lineage>
</organism>
<dbReference type="OrthoDB" id="5390075at2"/>
<dbReference type="SUPFAM" id="SSF55545">
    <property type="entry name" value="beta-N-acetylhexosaminidase-like domain"/>
    <property type="match status" value="1"/>
</dbReference>
<proteinExistence type="predicted"/>
<evidence type="ECO:0000313" key="4">
    <source>
        <dbReference type="Proteomes" id="UP000326354"/>
    </source>
</evidence>
<gene>
    <name evidence="3" type="ORF">UABAM_01081</name>
</gene>
<dbReference type="EMBL" id="AP019860">
    <property type="protein sequence ID" value="BBM82738.1"/>
    <property type="molecule type" value="Genomic_DNA"/>
</dbReference>
<accession>A0A5S9IJ08</accession>
<keyword evidence="1" id="KW-0378">Hydrolase</keyword>
<feature type="signal peptide" evidence="2">
    <location>
        <begin position="1"/>
        <end position="19"/>
    </location>
</feature>
<keyword evidence="2" id="KW-0732">Signal</keyword>
<evidence type="ECO:0000313" key="3">
    <source>
        <dbReference type="EMBL" id="BBM82738.1"/>
    </source>
</evidence>
<evidence type="ECO:0008006" key="5">
    <source>
        <dbReference type="Google" id="ProtNLM"/>
    </source>
</evidence>
<dbReference type="Proteomes" id="UP000326354">
    <property type="component" value="Chromosome"/>
</dbReference>
<dbReference type="RefSeq" id="WP_151966971.1">
    <property type="nucleotide sequence ID" value="NZ_AP019860.1"/>
</dbReference>
<dbReference type="GO" id="GO:0016787">
    <property type="term" value="F:hydrolase activity"/>
    <property type="evidence" value="ECO:0007669"/>
    <property type="project" value="UniProtKB-KW"/>
</dbReference>
<dbReference type="AlphaFoldDB" id="A0A5S9IJ08"/>
<keyword evidence="4" id="KW-1185">Reference proteome</keyword>
<dbReference type="KEGG" id="uam:UABAM_01081"/>
<dbReference type="Gene3D" id="3.30.379.10">
    <property type="entry name" value="Chitobiase/beta-hexosaminidase domain 2-like"/>
    <property type="match status" value="1"/>
</dbReference>
<dbReference type="GO" id="GO:0005975">
    <property type="term" value="P:carbohydrate metabolic process"/>
    <property type="evidence" value="ECO:0007669"/>
    <property type="project" value="UniProtKB-ARBA"/>
</dbReference>